<dbReference type="PANTHER" id="PTHR21015:SF28">
    <property type="entry name" value="SLL1722 PROTEIN"/>
    <property type="match status" value="1"/>
</dbReference>
<feature type="domain" description="Glycosyl transferase family 28 C-terminal" evidence="1">
    <location>
        <begin position="263"/>
        <end position="355"/>
    </location>
</feature>
<proteinExistence type="predicted"/>
<sequence length="637" mass="67138">MSVAIAVTHLLGVGHLARAAAIGRALAQRGHAVTLVSGGMPAPLVDVTGLNLMQLPPVRVAGTAFTTLLAPDGTPADAARLEERRRILAETVRALAPDVLVTELFPFGRRVLADEFLATIDAARAARPDGLVLASVRDVLAAPGKPARVGQTHERVARLYDGVLVHGDPALLPLDRSWPVDETLRPRLIYTGYVADSRAAGTGGSRTGEILVSGGGSAASLPLYRAALGAAARVDRPWRILVGHGVDADSFAALRAAAPANAVVERARPDFPALLAGAALSVSQAGYNTAVDLLRTGTPAVLVPFAAGRETEQTLRAEALAAAGLAVSLAEADLSPETLAEAVTAALTRAPSPAPAIPLDGAERTARIVEDLARRPAAPAIRRPGHDWRPLDEALRRRADDGVPVAIWWRDDDAVAATPALERLLTTSRHLAWPVGLAVVPALLEPSLAEHLASEPEVDVLVHGLRHRNHAPAGAKKSEFGADRPLSALLRDTVRALRLTRAAFPHAVVPVFVPPWNRIDPALAQRCADLGFHAVSTFRRAAPHGPGLLPLETHLDPVDWRGGRGLVDPDHLIRGLAADIADAWTPLGVLTHHLAQDEATWAFVETLLDRLAASPAVIRTSARAVLRPAGERMLEAV</sequence>
<reference evidence="2 3" key="1">
    <citation type="submission" date="2019-09" db="EMBL/GenBank/DDBJ databases">
        <title>Salinarimonas rosea gen. nov., sp. nov., a new member of the a-2 subgroup of the Proteobacteria.</title>
        <authorList>
            <person name="Liu J."/>
        </authorList>
    </citation>
    <scope>NUCLEOTIDE SEQUENCE [LARGE SCALE GENOMIC DNA]</scope>
    <source>
        <strain evidence="2 3">BN140002</strain>
    </source>
</reference>
<dbReference type="SUPFAM" id="SSF53756">
    <property type="entry name" value="UDP-Glycosyltransferase/glycogen phosphorylase"/>
    <property type="match status" value="1"/>
</dbReference>
<organism evidence="2 3">
    <name type="scientific">Salinarimonas soli</name>
    <dbReference type="NCBI Taxonomy" id="1638099"/>
    <lineage>
        <taxon>Bacteria</taxon>
        <taxon>Pseudomonadati</taxon>
        <taxon>Pseudomonadota</taxon>
        <taxon>Alphaproteobacteria</taxon>
        <taxon>Hyphomicrobiales</taxon>
        <taxon>Salinarimonadaceae</taxon>
        <taxon>Salinarimonas</taxon>
    </lineage>
</organism>
<dbReference type="CDD" id="cd10928">
    <property type="entry name" value="CE4_u4"/>
    <property type="match status" value="1"/>
</dbReference>
<dbReference type="OrthoDB" id="503443at2"/>
<gene>
    <name evidence="2" type="ORF">F0L46_06195</name>
</gene>
<evidence type="ECO:0000313" key="3">
    <source>
        <dbReference type="Proteomes" id="UP000323142"/>
    </source>
</evidence>
<dbReference type="InterPro" id="IPR049591">
    <property type="entry name" value="CE4_u4-like"/>
</dbReference>
<dbReference type="InterPro" id="IPR007235">
    <property type="entry name" value="Glyco_trans_28_C"/>
</dbReference>
<dbReference type="SUPFAM" id="SSF88713">
    <property type="entry name" value="Glycoside hydrolase/deacetylase"/>
    <property type="match status" value="1"/>
</dbReference>
<dbReference type="EMBL" id="VUOA01000014">
    <property type="protein sequence ID" value="KAA2238284.1"/>
    <property type="molecule type" value="Genomic_DNA"/>
</dbReference>
<dbReference type="Gene3D" id="3.20.20.370">
    <property type="entry name" value="Glycoside hydrolase/deacetylase"/>
    <property type="match status" value="1"/>
</dbReference>
<dbReference type="PANTHER" id="PTHR21015">
    <property type="entry name" value="UDP-N-ACETYLGLUCOSAMINE--N-ACETYLMURAMYL-(PENTAPEPTIDE) PYROPHOSPHORYL-UNDECAPRENOL N-ACETYLGLUCOSAMINE TRANSFERASE 1"/>
    <property type="match status" value="1"/>
</dbReference>
<protein>
    <submittedName>
        <fullName evidence="2">Glycosyl transferase family 28</fullName>
    </submittedName>
</protein>
<dbReference type="Pfam" id="PF04101">
    <property type="entry name" value="Glyco_tran_28_C"/>
    <property type="match status" value="1"/>
</dbReference>
<name>A0A5B2VHB3_9HYPH</name>
<dbReference type="AlphaFoldDB" id="A0A5B2VHB3"/>
<reference evidence="2 3" key="2">
    <citation type="submission" date="2019-09" db="EMBL/GenBank/DDBJ databases">
        <authorList>
            <person name="Jin C."/>
        </authorList>
    </citation>
    <scope>NUCLEOTIDE SEQUENCE [LARGE SCALE GENOMIC DNA]</scope>
    <source>
        <strain evidence="2 3">BN140002</strain>
    </source>
</reference>
<evidence type="ECO:0000313" key="2">
    <source>
        <dbReference type="EMBL" id="KAA2238284.1"/>
    </source>
</evidence>
<accession>A0A5B2VHB3</accession>
<keyword evidence="2" id="KW-0808">Transferase</keyword>
<evidence type="ECO:0000259" key="1">
    <source>
        <dbReference type="Pfam" id="PF04101"/>
    </source>
</evidence>
<dbReference type="GO" id="GO:0016758">
    <property type="term" value="F:hexosyltransferase activity"/>
    <property type="evidence" value="ECO:0007669"/>
    <property type="project" value="InterPro"/>
</dbReference>
<comment type="caution">
    <text evidence="2">The sequence shown here is derived from an EMBL/GenBank/DDBJ whole genome shotgun (WGS) entry which is preliminary data.</text>
</comment>
<dbReference type="Gene3D" id="3.40.50.2000">
    <property type="entry name" value="Glycogen Phosphorylase B"/>
    <property type="match status" value="2"/>
</dbReference>
<dbReference type="InterPro" id="IPR011330">
    <property type="entry name" value="Glyco_hydro/deAcase_b/a-brl"/>
</dbReference>
<keyword evidence="3" id="KW-1185">Reference proteome</keyword>
<dbReference type="Proteomes" id="UP000323142">
    <property type="component" value="Unassembled WGS sequence"/>
</dbReference>
<dbReference type="GO" id="GO:0005975">
    <property type="term" value="P:carbohydrate metabolic process"/>
    <property type="evidence" value="ECO:0007669"/>
    <property type="project" value="InterPro"/>
</dbReference>